<keyword evidence="2" id="KW-1185">Reference proteome</keyword>
<dbReference type="Gene3D" id="3.40.50.2000">
    <property type="entry name" value="Glycogen Phosphorylase B"/>
    <property type="match status" value="2"/>
</dbReference>
<protein>
    <recommendedName>
        <fullName evidence="3">Glycosyltransferase involved in cell wall biosynthesis</fullName>
    </recommendedName>
</protein>
<evidence type="ECO:0000313" key="1">
    <source>
        <dbReference type="EMBL" id="RED48364.1"/>
    </source>
</evidence>
<dbReference type="AlphaFoldDB" id="A0A3D9HFX1"/>
<evidence type="ECO:0000313" key="2">
    <source>
        <dbReference type="Proteomes" id="UP000256629"/>
    </source>
</evidence>
<organism evidence="1 2">
    <name type="scientific">Seonamhaeicola aphaedonensis</name>
    <dbReference type="NCBI Taxonomy" id="1461338"/>
    <lineage>
        <taxon>Bacteria</taxon>
        <taxon>Pseudomonadati</taxon>
        <taxon>Bacteroidota</taxon>
        <taxon>Flavobacteriia</taxon>
        <taxon>Flavobacteriales</taxon>
        <taxon>Flavobacteriaceae</taxon>
    </lineage>
</organism>
<sequence>MKVFLPFQRNNNSFIDEIEYYFEGSFIYGDLYDYKADYQIVNIHWPEAIFRWQNPTDADLEELERCLKLWKAKSKIVYTCHNTLPHNTQLTNAEKLYYLVLKYADGFIHLGTYGKNQLINTFDFIKNKSHTIIPHPLYLKYKKEVKINKAKNYLGVNENAKVVLVFGKIRTKQERKLILGAFGKLNVKNKLLLVSRMPYFLDWVPSWRLKVLLKKIVRFYYSLFSKYKFFYDFVKKEDVALFFTAADVVFIPRFNHLNSGNVFLAFSYNKTVVGPKTGNITENLNNECHYLYDPSSITSASKALKKALCHRKTYNYLEVYTPNLPFNVSKSYSNFLLSQLNDSK</sequence>
<proteinExistence type="predicted"/>
<reference evidence="1 2" key="1">
    <citation type="submission" date="2018-07" db="EMBL/GenBank/DDBJ databases">
        <title>Genomic Encyclopedia of Type Strains, Phase III (KMG-III): the genomes of soil and plant-associated and newly described type strains.</title>
        <authorList>
            <person name="Whitman W."/>
        </authorList>
    </citation>
    <scope>NUCLEOTIDE SEQUENCE [LARGE SCALE GENOMIC DNA]</scope>
    <source>
        <strain evidence="1 2">CECT 8487</strain>
    </source>
</reference>
<name>A0A3D9HFX1_9FLAO</name>
<accession>A0A3D9HFX1</accession>
<comment type="caution">
    <text evidence="1">The sequence shown here is derived from an EMBL/GenBank/DDBJ whole genome shotgun (WGS) entry which is preliminary data.</text>
</comment>
<dbReference type="OrthoDB" id="1007434at2"/>
<dbReference type="EMBL" id="QRDX01000004">
    <property type="protein sequence ID" value="RED48364.1"/>
    <property type="molecule type" value="Genomic_DNA"/>
</dbReference>
<dbReference type="SUPFAM" id="SSF53756">
    <property type="entry name" value="UDP-Glycosyltransferase/glycogen phosphorylase"/>
    <property type="match status" value="1"/>
</dbReference>
<gene>
    <name evidence="1" type="ORF">DFQ02_104210</name>
</gene>
<dbReference type="RefSeq" id="WP_116524012.1">
    <property type="nucleotide sequence ID" value="NZ_QRDX01000004.1"/>
</dbReference>
<evidence type="ECO:0008006" key="3">
    <source>
        <dbReference type="Google" id="ProtNLM"/>
    </source>
</evidence>
<dbReference type="Proteomes" id="UP000256629">
    <property type="component" value="Unassembled WGS sequence"/>
</dbReference>